<dbReference type="RefSeq" id="XP_013239234.1">
    <property type="nucleotide sequence ID" value="XM_013383780.1"/>
</dbReference>
<dbReference type="InterPro" id="IPR002680">
    <property type="entry name" value="AOX"/>
</dbReference>
<gene>
    <name evidence="14" type="ORF">DI09_134p60</name>
</gene>
<dbReference type="OrthoDB" id="16906at2759"/>
<keyword evidence="5 12" id="KW-0812">Transmembrane</keyword>
<dbReference type="GO" id="GO:0009916">
    <property type="term" value="F:alternative oxidase activity"/>
    <property type="evidence" value="ECO:0007669"/>
    <property type="project" value="UniProtKB-UniRule"/>
</dbReference>
<dbReference type="GO" id="GO:0010230">
    <property type="term" value="P:alternative respiration"/>
    <property type="evidence" value="ECO:0007669"/>
    <property type="project" value="TreeGrafter"/>
</dbReference>
<keyword evidence="15" id="KW-1185">Reference proteome</keyword>
<dbReference type="PANTHER" id="PTHR31803:SF3">
    <property type="entry name" value="ALTERNATIVE OXIDASE"/>
    <property type="match status" value="1"/>
</dbReference>
<dbReference type="GO" id="GO:0046872">
    <property type="term" value="F:metal ion binding"/>
    <property type="evidence" value="ECO:0007669"/>
    <property type="project" value="UniProtKB-UniRule"/>
</dbReference>
<accession>A0A098VUL0</accession>
<dbReference type="InterPro" id="IPR038659">
    <property type="entry name" value="AOX_sf"/>
</dbReference>
<dbReference type="Proteomes" id="UP000029725">
    <property type="component" value="Unassembled WGS sequence"/>
</dbReference>
<evidence type="ECO:0000313" key="15">
    <source>
        <dbReference type="Proteomes" id="UP000029725"/>
    </source>
</evidence>
<keyword evidence="6 12" id="KW-0479">Metal-binding</keyword>
<evidence type="ECO:0000313" key="14">
    <source>
        <dbReference type="EMBL" id="KGG52798.1"/>
    </source>
</evidence>
<evidence type="ECO:0000256" key="5">
    <source>
        <dbReference type="ARBA" id="ARBA00022692"/>
    </source>
</evidence>
<dbReference type="Gene3D" id="1.20.1260.140">
    <property type="entry name" value="Alternative oxidase"/>
    <property type="match status" value="1"/>
</dbReference>
<evidence type="ECO:0000256" key="10">
    <source>
        <dbReference type="ARBA" id="ARBA00023004"/>
    </source>
</evidence>
<comment type="similarity">
    <text evidence="2 12">Belongs to the alternative oxidase family.</text>
</comment>
<keyword evidence="9 12" id="KW-0560">Oxidoreductase</keyword>
<comment type="subcellular location">
    <subcellularLocation>
        <location evidence="1">Membrane</location>
    </subcellularLocation>
</comment>
<evidence type="ECO:0000256" key="2">
    <source>
        <dbReference type="ARBA" id="ARBA00008388"/>
    </source>
</evidence>
<evidence type="ECO:0000256" key="6">
    <source>
        <dbReference type="ARBA" id="ARBA00022723"/>
    </source>
</evidence>
<comment type="cofactor">
    <cofactor evidence="12">
        <name>Fe cation</name>
        <dbReference type="ChEBI" id="CHEBI:24875"/>
    </cofactor>
    <text evidence="12">Binds 2 iron ions per subunit.</text>
</comment>
<keyword evidence="4 12" id="KW-0679">Respiratory chain</keyword>
<evidence type="ECO:0000256" key="13">
    <source>
        <dbReference type="SAM" id="Phobius"/>
    </source>
</evidence>
<name>A0A098VUL0_9MICR</name>
<comment type="caution">
    <text evidence="14">The sequence shown here is derived from an EMBL/GenBank/DDBJ whole genome shotgun (WGS) entry which is preliminary data.</text>
</comment>
<dbReference type="PANTHER" id="PTHR31803">
    <property type="entry name" value="ALTERNATIVE OXIDASE"/>
    <property type="match status" value="1"/>
</dbReference>
<reference evidence="14 15" key="1">
    <citation type="submission" date="2014-04" db="EMBL/GenBank/DDBJ databases">
        <title>A new species of microsporidia sheds light on the evolution of extreme parasitism.</title>
        <authorList>
            <person name="Haag K.L."/>
            <person name="James T.Y."/>
            <person name="Larsson R."/>
            <person name="Schaer T.M."/>
            <person name="Refardt D."/>
            <person name="Pombert J.-F."/>
            <person name="Ebert D."/>
        </authorList>
    </citation>
    <scope>NUCLEOTIDE SEQUENCE [LARGE SCALE GENOMIC DNA]</scope>
    <source>
        <strain evidence="14 15">UGP3</strain>
        <tissue evidence="14">Spores</tissue>
    </source>
</reference>
<dbReference type="GO" id="GO:0016020">
    <property type="term" value="C:membrane"/>
    <property type="evidence" value="ECO:0007669"/>
    <property type="project" value="UniProtKB-SubCell"/>
</dbReference>
<protein>
    <recommendedName>
        <fullName evidence="12">Alternative oxidase</fullName>
        <ecNumber evidence="12">1.-.-.-</ecNumber>
    </recommendedName>
</protein>
<evidence type="ECO:0000256" key="8">
    <source>
        <dbReference type="ARBA" id="ARBA00022989"/>
    </source>
</evidence>
<evidence type="ECO:0000256" key="9">
    <source>
        <dbReference type="ARBA" id="ARBA00023002"/>
    </source>
</evidence>
<proteinExistence type="inferred from homology"/>
<evidence type="ECO:0000256" key="11">
    <source>
        <dbReference type="ARBA" id="ARBA00023136"/>
    </source>
</evidence>
<dbReference type="GO" id="GO:0098803">
    <property type="term" value="C:respiratory chain complex"/>
    <property type="evidence" value="ECO:0007669"/>
    <property type="project" value="UniProtKB-UniRule"/>
</dbReference>
<evidence type="ECO:0000256" key="1">
    <source>
        <dbReference type="ARBA" id="ARBA00004370"/>
    </source>
</evidence>
<keyword evidence="10 12" id="KW-0408">Iron</keyword>
<organism evidence="14 15">
    <name type="scientific">Mitosporidium daphniae</name>
    <dbReference type="NCBI Taxonomy" id="1485682"/>
    <lineage>
        <taxon>Eukaryota</taxon>
        <taxon>Fungi</taxon>
        <taxon>Fungi incertae sedis</taxon>
        <taxon>Microsporidia</taxon>
        <taxon>Mitosporidium</taxon>
    </lineage>
</organism>
<evidence type="ECO:0000256" key="12">
    <source>
        <dbReference type="RuleBase" id="RU003779"/>
    </source>
</evidence>
<dbReference type="GO" id="GO:0005739">
    <property type="term" value="C:mitochondrion"/>
    <property type="evidence" value="ECO:0007669"/>
    <property type="project" value="TreeGrafter"/>
</dbReference>
<dbReference type="EMBL" id="JMKJ01000038">
    <property type="protein sequence ID" value="KGG52798.1"/>
    <property type="molecule type" value="Genomic_DNA"/>
</dbReference>
<dbReference type="CDD" id="cd01053">
    <property type="entry name" value="AOX"/>
    <property type="match status" value="1"/>
</dbReference>
<dbReference type="VEuPathDB" id="MicrosporidiaDB:DI09_134p60"/>
<dbReference type="Pfam" id="PF01786">
    <property type="entry name" value="AOX"/>
    <property type="match status" value="1"/>
</dbReference>
<keyword evidence="11 12" id="KW-0472">Membrane</keyword>
<feature type="transmembrane region" description="Helical" evidence="13">
    <location>
        <begin position="123"/>
        <end position="144"/>
    </location>
</feature>
<keyword evidence="3" id="KW-0813">Transport</keyword>
<dbReference type="EC" id="1.-.-.-" evidence="12"/>
<dbReference type="GeneID" id="25258320"/>
<dbReference type="AlphaFoldDB" id="A0A098VUL0"/>
<keyword evidence="8 13" id="KW-1133">Transmembrane helix</keyword>
<dbReference type="HOGENOM" id="CLU_081364_0_0_1"/>
<keyword evidence="7 12" id="KW-0249">Electron transport</keyword>
<evidence type="ECO:0000256" key="4">
    <source>
        <dbReference type="ARBA" id="ARBA00022660"/>
    </source>
</evidence>
<evidence type="ECO:0000256" key="3">
    <source>
        <dbReference type="ARBA" id="ARBA00022448"/>
    </source>
</evidence>
<feature type="transmembrane region" description="Helical" evidence="13">
    <location>
        <begin position="189"/>
        <end position="208"/>
    </location>
</feature>
<evidence type="ECO:0000256" key="7">
    <source>
        <dbReference type="ARBA" id="ARBA00022982"/>
    </source>
</evidence>
<sequence length="298" mass="34069">MNKFRKGSVISVFKGIKRPSTLLAPVSDFLFGKSISTNDKKDIEIAPNMHFFKPLPVRLEFSTSNPPLSTKTLESIDVSIGYHRQAGILAFSSITLDTFSDKIAYGLVKFLRVFADLFFQKRYVHRAIVLETVAAVPGMVAAMVRHMRSLRRMQHDGGWIHQLLLEAENERMHLMTWMKITKPNLAERILVTAVQGIFLNFFAVFYLITPKTAHRMVGYLEEEAVISYTAFLKEIDEGRIENTPAPSIAIDYWNLQSDATLRDVVLAIRADEANHRDVNHHFSTRIANKNENLRENQY</sequence>